<dbReference type="STRING" id="1198029.A0A1U7LIV8"/>
<reference evidence="2 3" key="1">
    <citation type="submission" date="2016-04" db="EMBL/GenBank/DDBJ databases">
        <title>Evolutionary innovation and constraint leading to complex multicellularity in the Ascomycota.</title>
        <authorList>
            <person name="Cisse O."/>
            <person name="Nguyen A."/>
            <person name="Hewitt D.A."/>
            <person name="Jedd G."/>
            <person name="Stajich J.E."/>
        </authorList>
    </citation>
    <scope>NUCLEOTIDE SEQUENCE [LARGE SCALE GENOMIC DNA]</scope>
    <source>
        <strain evidence="2 3">DAH-3</strain>
    </source>
</reference>
<evidence type="ECO:0000259" key="1">
    <source>
        <dbReference type="PROSITE" id="PS50235"/>
    </source>
</evidence>
<name>A0A1U7LIV8_NEOID</name>
<comment type="caution">
    <text evidence="2">The sequence shown here is derived from an EMBL/GenBank/DDBJ whole genome shotgun (WGS) entry which is preliminary data.</text>
</comment>
<dbReference type="Proteomes" id="UP000186594">
    <property type="component" value="Unassembled WGS sequence"/>
</dbReference>
<protein>
    <submittedName>
        <fullName evidence="2">Putative ubiquitin carboxyl-terminal hydrolase creB</fullName>
    </submittedName>
</protein>
<dbReference type="EMBL" id="LXFE01003032">
    <property type="protein sequence ID" value="OLL22579.1"/>
    <property type="molecule type" value="Genomic_DNA"/>
</dbReference>
<dbReference type="InterPro" id="IPR028889">
    <property type="entry name" value="USP"/>
</dbReference>
<organism evidence="2 3">
    <name type="scientific">Neolecta irregularis (strain DAH-3)</name>
    <dbReference type="NCBI Taxonomy" id="1198029"/>
    <lineage>
        <taxon>Eukaryota</taxon>
        <taxon>Fungi</taxon>
        <taxon>Dikarya</taxon>
        <taxon>Ascomycota</taxon>
        <taxon>Taphrinomycotina</taxon>
        <taxon>Neolectales</taxon>
        <taxon>Neolectaceae</taxon>
        <taxon>Neolecta</taxon>
    </lineage>
</organism>
<dbReference type="SUPFAM" id="SSF54001">
    <property type="entry name" value="Cysteine proteinases"/>
    <property type="match status" value="1"/>
</dbReference>
<dbReference type="OrthoDB" id="27652at2759"/>
<dbReference type="InterPro" id="IPR038765">
    <property type="entry name" value="Papain-like_cys_pep_sf"/>
</dbReference>
<feature type="domain" description="USP" evidence="1">
    <location>
        <begin position="44"/>
        <end position="162"/>
    </location>
</feature>
<evidence type="ECO:0000313" key="3">
    <source>
        <dbReference type="Proteomes" id="UP000186594"/>
    </source>
</evidence>
<dbReference type="GO" id="GO:0016579">
    <property type="term" value="P:protein deubiquitination"/>
    <property type="evidence" value="ECO:0007669"/>
    <property type="project" value="InterPro"/>
</dbReference>
<dbReference type="Gene3D" id="3.90.70.10">
    <property type="entry name" value="Cysteine proteinases"/>
    <property type="match status" value="1"/>
</dbReference>
<keyword evidence="3" id="KW-1185">Reference proteome</keyword>
<accession>A0A1U7LIV8</accession>
<sequence length="162" mass="18278">MAVELLPHPPHLFPVMWKWISAAGSSPQKNQTHSQNGPPLLKIYGLENFGTSCYANSILQSLFHSPVFRHAVLSYPDHIYPVFERLPSRKVAPRRILPPGYSLERVPEIKGVVLGVSLAKSYGMEECMFTALRDLYILMSDYSYDSSVICPTRFMEVMGTCN</sequence>
<dbReference type="Pfam" id="PF00443">
    <property type="entry name" value="UCH"/>
    <property type="match status" value="1"/>
</dbReference>
<dbReference type="PROSITE" id="PS50235">
    <property type="entry name" value="USP_3"/>
    <property type="match status" value="1"/>
</dbReference>
<proteinExistence type="predicted"/>
<evidence type="ECO:0000313" key="2">
    <source>
        <dbReference type="EMBL" id="OLL22579.1"/>
    </source>
</evidence>
<dbReference type="GO" id="GO:0004843">
    <property type="term" value="F:cysteine-type deubiquitinase activity"/>
    <property type="evidence" value="ECO:0007669"/>
    <property type="project" value="InterPro"/>
</dbReference>
<dbReference type="InterPro" id="IPR001394">
    <property type="entry name" value="Peptidase_C19_UCH"/>
</dbReference>
<keyword evidence="2" id="KW-0378">Hydrolase</keyword>
<dbReference type="AlphaFoldDB" id="A0A1U7LIV8"/>
<gene>
    <name evidence="2" type="ORF">NEOLI_005201</name>
</gene>
<feature type="non-terminal residue" evidence="2">
    <location>
        <position position="162"/>
    </location>
</feature>